<dbReference type="Pfam" id="PF00153">
    <property type="entry name" value="Mito_carr"/>
    <property type="match status" value="1"/>
</dbReference>
<dbReference type="SUPFAM" id="SSF103506">
    <property type="entry name" value="Mitochondrial carrier"/>
    <property type="match status" value="1"/>
</dbReference>
<dbReference type="GeneID" id="37224609"/>
<dbReference type="Gene3D" id="1.50.40.10">
    <property type="entry name" value="Mitochondrial carrier domain"/>
    <property type="match status" value="1"/>
</dbReference>
<evidence type="ECO:0000256" key="8">
    <source>
        <dbReference type="ARBA" id="ARBA00023136"/>
    </source>
</evidence>
<dbReference type="GO" id="GO:1990519">
    <property type="term" value="P:pyrimidine nucleotide import into mitochondrion"/>
    <property type="evidence" value="ECO:0007669"/>
    <property type="project" value="TreeGrafter"/>
</dbReference>
<protein>
    <recommendedName>
        <fullName evidence="11">Mitochondrial carrier</fullName>
    </recommendedName>
</protein>
<accession>A0A395GXA9</accession>
<dbReference type="PANTHER" id="PTHR45829:SF1">
    <property type="entry name" value="CARRIER PROTEIN, PUTATIVE (AFU_ORTHOLOGUE AFUA_4G06780)-RELATED"/>
    <property type="match status" value="1"/>
</dbReference>
<comment type="subcellular location">
    <subcellularLocation>
        <location evidence="1">Mitochondrion inner membrane</location>
        <topology evidence="1">Multi-pass membrane protein</topology>
    </subcellularLocation>
</comment>
<dbReference type="InterPro" id="IPR023395">
    <property type="entry name" value="MCP_dom_sf"/>
</dbReference>
<keyword evidence="8" id="KW-0472">Membrane</keyword>
<evidence type="ECO:0008006" key="11">
    <source>
        <dbReference type="Google" id="ProtNLM"/>
    </source>
</evidence>
<evidence type="ECO:0000256" key="5">
    <source>
        <dbReference type="ARBA" id="ARBA00022792"/>
    </source>
</evidence>
<keyword evidence="7" id="KW-0496">Mitochondrion</keyword>
<keyword evidence="4" id="KW-0677">Repeat</keyword>
<evidence type="ECO:0000256" key="2">
    <source>
        <dbReference type="ARBA" id="ARBA00022448"/>
    </source>
</evidence>
<dbReference type="VEuPathDB" id="FungiDB:BO80DRAFT_426348"/>
<dbReference type="Proteomes" id="UP000249402">
    <property type="component" value="Unassembled WGS sequence"/>
</dbReference>
<keyword evidence="3" id="KW-0812">Transmembrane</keyword>
<dbReference type="InterPro" id="IPR049562">
    <property type="entry name" value="SLC25A33/36-like"/>
</dbReference>
<organism evidence="9 10">
    <name type="scientific">Aspergillus ibericus CBS 121593</name>
    <dbReference type="NCBI Taxonomy" id="1448316"/>
    <lineage>
        <taxon>Eukaryota</taxon>
        <taxon>Fungi</taxon>
        <taxon>Dikarya</taxon>
        <taxon>Ascomycota</taxon>
        <taxon>Pezizomycotina</taxon>
        <taxon>Eurotiomycetes</taxon>
        <taxon>Eurotiomycetidae</taxon>
        <taxon>Eurotiales</taxon>
        <taxon>Aspergillaceae</taxon>
        <taxon>Aspergillus</taxon>
        <taxon>Aspergillus subgen. Circumdati</taxon>
    </lineage>
</organism>
<proteinExistence type="predicted"/>
<evidence type="ECO:0000313" key="9">
    <source>
        <dbReference type="EMBL" id="RAK99668.1"/>
    </source>
</evidence>
<dbReference type="RefSeq" id="XP_025573996.1">
    <property type="nucleotide sequence ID" value="XM_025719744.1"/>
</dbReference>
<evidence type="ECO:0000256" key="7">
    <source>
        <dbReference type="ARBA" id="ARBA00023128"/>
    </source>
</evidence>
<dbReference type="GO" id="GO:0005743">
    <property type="term" value="C:mitochondrial inner membrane"/>
    <property type="evidence" value="ECO:0007669"/>
    <property type="project" value="UniProtKB-SubCell"/>
</dbReference>
<dbReference type="GO" id="GO:0015218">
    <property type="term" value="F:pyrimidine nucleotide transmembrane transporter activity"/>
    <property type="evidence" value="ECO:0007669"/>
    <property type="project" value="InterPro"/>
</dbReference>
<dbReference type="OrthoDB" id="4275954at2759"/>
<dbReference type="EMBL" id="KZ824445">
    <property type="protein sequence ID" value="RAK99668.1"/>
    <property type="molecule type" value="Genomic_DNA"/>
</dbReference>
<keyword evidence="2" id="KW-0813">Transport</keyword>
<reference evidence="9 10" key="1">
    <citation type="submission" date="2018-02" db="EMBL/GenBank/DDBJ databases">
        <title>The genomes of Aspergillus section Nigri reveals drivers in fungal speciation.</title>
        <authorList>
            <consortium name="DOE Joint Genome Institute"/>
            <person name="Vesth T.C."/>
            <person name="Nybo J."/>
            <person name="Theobald S."/>
            <person name="Brandl J."/>
            <person name="Frisvad J.C."/>
            <person name="Nielsen K.F."/>
            <person name="Lyhne E.K."/>
            <person name="Kogle M.E."/>
            <person name="Kuo A."/>
            <person name="Riley R."/>
            <person name="Clum A."/>
            <person name="Nolan M."/>
            <person name="Lipzen A."/>
            <person name="Salamov A."/>
            <person name="Henrissat B."/>
            <person name="Wiebenga A."/>
            <person name="De vries R.P."/>
            <person name="Grigoriev I.V."/>
            <person name="Mortensen U.H."/>
            <person name="Andersen M.R."/>
            <person name="Baker S.E."/>
        </authorList>
    </citation>
    <scope>NUCLEOTIDE SEQUENCE [LARGE SCALE GENOMIC DNA]</scope>
    <source>
        <strain evidence="9 10">CBS 121593</strain>
    </source>
</reference>
<evidence type="ECO:0000256" key="3">
    <source>
        <dbReference type="ARBA" id="ARBA00022692"/>
    </source>
</evidence>
<name>A0A395GXA9_9EURO</name>
<dbReference type="PANTHER" id="PTHR45829">
    <property type="entry name" value="MITOCHONDRIAL CARRIER PROTEIN RIM2"/>
    <property type="match status" value="1"/>
</dbReference>
<evidence type="ECO:0000313" key="10">
    <source>
        <dbReference type="Proteomes" id="UP000249402"/>
    </source>
</evidence>
<sequence length="66" mass="7198">MGVSHLAIQFPLYEALKRKLTGSGLGEYDRKPSHTLLGVLAAGSMSKIISTASTYPHEVIRTRLQT</sequence>
<dbReference type="AlphaFoldDB" id="A0A395GXA9"/>
<evidence type="ECO:0000256" key="4">
    <source>
        <dbReference type="ARBA" id="ARBA00022737"/>
    </source>
</evidence>
<keyword evidence="6" id="KW-1133">Transmembrane helix</keyword>
<gene>
    <name evidence="9" type="ORF">BO80DRAFT_426348</name>
</gene>
<evidence type="ECO:0000256" key="6">
    <source>
        <dbReference type="ARBA" id="ARBA00022989"/>
    </source>
</evidence>
<evidence type="ECO:0000256" key="1">
    <source>
        <dbReference type="ARBA" id="ARBA00004448"/>
    </source>
</evidence>
<keyword evidence="10" id="KW-1185">Reference proteome</keyword>
<keyword evidence="5" id="KW-0999">Mitochondrion inner membrane</keyword>
<dbReference type="InterPro" id="IPR018108">
    <property type="entry name" value="MCP_transmembrane"/>
</dbReference>